<evidence type="ECO:0000256" key="7">
    <source>
        <dbReference type="ARBA" id="ARBA00047942"/>
    </source>
</evidence>
<gene>
    <name evidence="10" type="ORF">JHW45_12515</name>
</gene>
<dbReference type="Gene3D" id="1.20.1260.30">
    <property type="match status" value="1"/>
</dbReference>
<feature type="domain" description="N6 adenine-specific DNA methyltransferase N-terminal" evidence="9">
    <location>
        <begin position="97"/>
        <end position="225"/>
    </location>
</feature>
<dbReference type="PANTHER" id="PTHR42998">
    <property type="entry name" value="TYPE I RESTRICTION ENZYME HINDVIIP M PROTEIN-RELATED"/>
    <property type="match status" value="1"/>
</dbReference>
<keyword evidence="5" id="KW-0949">S-adenosyl-L-methionine</keyword>
<keyword evidence="3 10" id="KW-0489">Methyltransferase</keyword>
<dbReference type="Gene3D" id="3.40.50.150">
    <property type="entry name" value="Vaccinia Virus protein VP39"/>
    <property type="match status" value="1"/>
</dbReference>
<dbReference type="InterPro" id="IPR003356">
    <property type="entry name" value="DNA_methylase_A-5"/>
</dbReference>
<comment type="catalytic activity">
    <reaction evidence="7">
        <text>a 2'-deoxyadenosine in DNA + S-adenosyl-L-methionine = an N(6)-methyl-2'-deoxyadenosine in DNA + S-adenosyl-L-homocysteine + H(+)</text>
        <dbReference type="Rhea" id="RHEA:15197"/>
        <dbReference type="Rhea" id="RHEA-COMP:12418"/>
        <dbReference type="Rhea" id="RHEA-COMP:12419"/>
        <dbReference type="ChEBI" id="CHEBI:15378"/>
        <dbReference type="ChEBI" id="CHEBI:57856"/>
        <dbReference type="ChEBI" id="CHEBI:59789"/>
        <dbReference type="ChEBI" id="CHEBI:90615"/>
        <dbReference type="ChEBI" id="CHEBI:90616"/>
        <dbReference type="EC" id="2.1.1.72"/>
    </reaction>
</comment>
<evidence type="ECO:0000256" key="3">
    <source>
        <dbReference type="ARBA" id="ARBA00022603"/>
    </source>
</evidence>
<evidence type="ECO:0000256" key="6">
    <source>
        <dbReference type="ARBA" id="ARBA00022747"/>
    </source>
</evidence>
<dbReference type="InterPro" id="IPR038333">
    <property type="entry name" value="T1MK-like_N_sf"/>
</dbReference>
<evidence type="ECO:0000256" key="4">
    <source>
        <dbReference type="ARBA" id="ARBA00022679"/>
    </source>
</evidence>
<evidence type="ECO:0000259" key="8">
    <source>
        <dbReference type="Pfam" id="PF02384"/>
    </source>
</evidence>
<dbReference type="EMBL" id="CP067134">
    <property type="protein sequence ID" value="WCR09893.1"/>
    <property type="molecule type" value="Genomic_DNA"/>
</dbReference>
<proteinExistence type="inferred from homology"/>
<keyword evidence="6" id="KW-0680">Restriction system</keyword>
<sequence length="611" mass="67264">MAEQAHKEGFLAALTALGGSAGNGKLRETLGWNEVTYDEVKQALIDDGAIVPGRGRGGSVTIAAEGGAIPAAAQAAQVDRQVRAARPNTSAANVGYEAELWRMADALRGSMDAAEYKHVVLGLIFLKYISDAFEEKHAALEAERDQGADPEDPDEYRAENIFWVPPEARWAHLKAQARQSTIGQLVDDAMTGIERDNSALKGVLPKDYARPALDKTRLGQLIDLISNIKVGDAEARAKDVLGRVYEYFLSQFASAEGKKGGEFYTPRCVVKLLVEMLEPYRGRVYDPCCGSSGMFVQSMEFIHAHRNGNGNGGKAKADISIYGQESNYTTWRLAKMNLAIRGIDGQIAHGDTFHNDRHPDLKADFILANPPFNISDWGGERLRGDKRWQYGEPPAGNANYAWVQHIVHHLAPGGVAGFVLSNGSMSSNQSGEDEIRKKLIEEDVVDCMVALPGQLFYSTQIPACLWFLARDRKNHKFRDRRGEILFIDARKMGFMVDRTHRDLSDEDIARITGMYHLWRGENDVPPEAVDGLTAYEDIPGFCRAAPLEEVRKHGHVLTPGRYVGAEALVEDDEPFADKMTRLVADLRAQQAEAARLDAAIAANLRELGYGG</sequence>
<dbReference type="PROSITE" id="PS00092">
    <property type="entry name" value="N6_MTASE"/>
    <property type="match status" value="1"/>
</dbReference>
<dbReference type="Pfam" id="PF12161">
    <property type="entry name" value="HsdM_N"/>
    <property type="match status" value="1"/>
</dbReference>
<dbReference type="InterPro" id="IPR002052">
    <property type="entry name" value="DNA_methylase_N6_adenine_CS"/>
</dbReference>
<keyword evidence="11" id="KW-1185">Reference proteome</keyword>
<dbReference type="GO" id="GO:0008168">
    <property type="term" value="F:methyltransferase activity"/>
    <property type="evidence" value="ECO:0007669"/>
    <property type="project" value="UniProtKB-KW"/>
</dbReference>
<dbReference type="Pfam" id="PF02384">
    <property type="entry name" value="N6_Mtase"/>
    <property type="match status" value="1"/>
</dbReference>
<keyword evidence="4" id="KW-0808">Transferase</keyword>
<evidence type="ECO:0000256" key="5">
    <source>
        <dbReference type="ARBA" id="ARBA00022691"/>
    </source>
</evidence>
<feature type="domain" description="DNA methylase adenine-specific" evidence="8">
    <location>
        <begin position="237"/>
        <end position="568"/>
    </location>
</feature>
<organism evidence="10 11">
    <name type="scientific">Paracoccus stylophorae</name>
    <dbReference type="NCBI Taxonomy" id="659350"/>
    <lineage>
        <taxon>Bacteria</taxon>
        <taxon>Pseudomonadati</taxon>
        <taxon>Pseudomonadota</taxon>
        <taxon>Alphaproteobacteria</taxon>
        <taxon>Rhodobacterales</taxon>
        <taxon>Paracoccaceae</taxon>
        <taxon>Paracoccus</taxon>
    </lineage>
</organism>
<dbReference type="InterPro" id="IPR029063">
    <property type="entry name" value="SAM-dependent_MTases_sf"/>
</dbReference>
<evidence type="ECO:0000256" key="2">
    <source>
        <dbReference type="ARBA" id="ARBA00011900"/>
    </source>
</evidence>
<dbReference type="SUPFAM" id="SSF53335">
    <property type="entry name" value="S-adenosyl-L-methionine-dependent methyltransferases"/>
    <property type="match status" value="1"/>
</dbReference>
<reference evidence="10 11" key="1">
    <citation type="submission" date="2021-01" db="EMBL/GenBank/DDBJ databases">
        <title>Biogeographic distribution of Paracoccus.</title>
        <authorList>
            <person name="Hollensteiner J."/>
            <person name="Leineberger J."/>
            <person name="Brinkhoff T."/>
            <person name="Daniel R."/>
        </authorList>
    </citation>
    <scope>NUCLEOTIDE SEQUENCE [LARGE SCALE GENOMIC DNA]</scope>
    <source>
        <strain evidence="10 11">LMG25392</strain>
    </source>
</reference>
<accession>A0ABY7STR8</accession>
<dbReference type="GO" id="GO:0032259">
    <property type="term" value="P:methylation"/>
    <property type="evidence" value="ECO:0007669"/>
    <property type="project" value="UniProtKB-KW"/>
</dbReference>
<dbReference type="PANTHER" id="PTHR42998:SF1">
    <property type="entry name" value="TYPE I RESTRICTION ENZYME HINDI METHYLASE SUBUNIT"/>
    <property type="match status" value="1"/>
</dbReference>
<evidence type="ECO:0000313" key="10">
    <source>
        <dbReference type="EMBL" id="WCR09893.1"/>
    </source>
</evidence>
<dbReference type="EC" id="2.1.1.72" evidence="2"/>
<dbReference type="InterPro" id="IPR052916">
    <property type="entry name" value="Type-I_RE_MTase_Subunit"/>
</dbReference>
<dbReference type="Proteomes" id="UP001218412">
    <property type="component" value="Chromosome"/>
</dbReference>
<name>A0ABY7STR8_9RHOB</name>
<evidence type="ECO:0000313" key="11">
    <source>
        <dbReference type="Proteomes" id="UP001218412"/>
    </source>
</evidence>
<dbReference type="PRINTS" id="PR00507">
    <property type="entry name" value="N12N6MTFRASE"/>
</dbReference>
<comment type="similarity">
    <text evidence="1">Belongs to the N(4)/N(6)-methyltransferase family.</text>
</comment>
<evidence type="ECO:0000259" key="9">
    <source>
        <dbReference type="Pfam" id="PF12161"/>
    </source>
</evidence>
<evidence type="ECO:0000256" key="1">
    <source>
        <dbReference type="ARBA" id="ARBA00006594"/>
    </source>
</evidence>
<dbReference type="InterPro" id="IPR022749">
    <property type="entry name" value="D12N6_MeTrfase_N"/>
</dbReference>
<protein>
    <recommendedName>
        <fullName evidence="2">site-specific DNA-methyltransferase (adenine-specific)</fullName>
        <ecNumber evidence="2">2.1.1.72</ecNumber>
    </recommendedName>
</protein>
<dbReference type="RefSeq" id="WP_272857951.1">
    <property type="nucleotide sequence ID" value="NZ_CP067134.1"/>
</dbReference>